<proteinExistence type="predicted"/>
<gene>
    <name evidence="1" type="ORF">HGMM_F24F10C05</name>
</gene>
<dbReference type="GO" id="GO:0043565">
    <property type="term" value="F:sequence-specific DNA binding"/>
    <property type="evidence" value="ECO:0007669"/>
    <property type="project" value="InterPro"/>
</dbReference>
<reference evidence="1" key="1">
    <citation type="journal article" date="2005" name="Environ. Microbiol.">
        <title>Genetic and functional properties of uncultivated thermophilic crenarchaeotes from a subsurface gold mine as revealed by analysis of genome fragments.</title>
        <authorList>
            <person name="Nunoura T."/>
            <person name="Hirayama H."/>
            <person name="Takami H."/>
            <person name="Oida H."/>
            <person name="Nishi S."/>
            <person name="Shimamura S."/>
            <person name="Suzuki Y."/>
            <person name="Inagaki F."/>
            <person name="Takai K."/>
            <person name="Nealson K.H."/>
            <person name="Horikoshi K."/>
        </authorList>
    </citation>
    <scope>NUCLEOTIDE SEQUENCE</scope>
</reference>
<dbReference type="InterPro" id="IPR036081">
    <property type="entry name" value="Translin_sf"/>
</dbReference>
<accession>H5SGA1</accession>
<dbReference type="SUPFAM" id="SSF74784">
    <property type="entry name" value="Translin"/>
    <property type="match status" value="1"/>
</dbReference>
<reference evidence="1" key="2">
    <citation type="journal article" date="2012" name="PLoS ONE">
        <title>A Deeply Branching Thermophilic Bacterium with an Ancient Acetyl-CoA Pathway Dominates a Subsurface Ecosystem.</title>
        <authorList>
            <person name="Takami H."/>
            <person name="Noguchi H."/>
            <person name="Takaki Y."/>
            <person name="Uchiyama I."/>
            <person name="Toyoda A."/>
            <person name="Nishi S."/>
            <person name="Chee G.-J."/>
            <person name="Arai W."/>
            <person name="Nunoura T."/>
            <person name="Itoh T."/>
            <person name="Hattori M."/>
            <person name="Takai K."/>
        </authorList>
    </citation>
    <scope>NUCLEOTIDE SEQUENCE</scope>
</reference>
<evidence type="ECO:0000313" key="1">
    <source>
        <dbReference type="EMBL" id="BAL55187.1"/>
    </source>
</evidence>
<name>H5SGA1_9ZZZZ</name>
<dbReference type="EMBL" id="AP011712">
    <property type="protein sequence ID" value="BAL55187.1"/>
    <property type="molecule type" value="Genomic_DNA"/>
</dbReference>
<dbReference type="AlphaFoldDB" id="H5SGA1"/>
<dbReference type="Gene3D" id="1.20.58.2140">
    <property type="match status" value="1"/>
</dbReference>
<protein>
    <submittedName>
        <fullName evidence="1">Translin family protein</fullName>
    </submittedName>
</protein>
<organism evidence="1">
    <name type="scientific">uncultured prokaryote</name>
    <dbReference type="NCBI Taxonomy" id="198431"/>
    <lineage>
        <taxon>unclassified sequences</taxon>
        <taxon>environmental samples</taxon>
    </lineage>
</organism>
<sequence>MQPNEITRITERVLSRLDLLNSARERALAETRQITRLSANAVRAVHRGEFAEAEALLEEARRIKDALTAHLAEYPSIYWSGYVQDAHKEFAEAHLTLALVAGRPLPGPEALQVEDAVYLNALGEACGELRRHILDVIRGGDLERAEAILAVMDEIYGVLVQVDYPDAVTNGLRRTTDMVRGVLERTRGDLTLAVEHQKLSDALARARRAFGLTEAGQAS</sequence>
<dbReference type="CDD" id="cd14820">
    <property type="entry name" value="TRAX"/>
    <property type="match status" value="1"/>
</dbReference>